<keyword evidence="1" id="KW-0812">Transmembrane</keyword>
<dbReference type="RefSeq" id="WP_147645448.1">
    <property type="nucleotide sequence ID" value="NZ_CABKVG010000010.1"/>
</dbReference>
<gene>
    <name evidence="2" type="ORF">LVJ82_16385</name>
</gene>
<name>A0ABY4DZP0_9NEIS</name>
<keyword evidence="1" id="KW-1133">Transmembrane helix</keyword>
<organism evidence="2 3">
    <name type="scientific">Vitreoscilla massiliensis</name>
    <dbReference type="NCBI Taxonomy" id="1689272"/>
    <lineage>
        <taxon>Bacteria</taxon>
        <taxon>Pseudomonadati</taxon>
        <taxon>Pseudomonadota</taxon>
        <taxon>Betaproteobacteria</taxon>
        <taxon>Neisseriales</taxon>
        <taxon>Neisseriaceae</taxon>
        <taxon>Vitreoscilla</taxon>
    </lineage>
</organism>
<dbReference type="Proteomes" id="UP000832011">
    <property type="component" value="Chromosome"/>
</dbReference>
<proteinExistence type="predicted"/>
<keyword evidence="3" id="KW-1185">Reference proteome</keyword>
<reference evidence="2 3" key="1">
    <citation type="journal article" date="2022" name="Res Sq">
        <title>Evolution of multicellular longitudinally dividing oral cavity symbionts (Neisseriaceae).</title>
        <authorList>
            <person name="Nyongesa S."/>
            <person name="Weber P."/>
            <person name="Bernet E."/>
            <person name="Pullido F."/>
            <person name="Nieckarz M."/>
            <person name="Delaby M."/>
            <person name="Nieves C."/>
            <person name="Viehboeck T."/>
            <person name="Krause N."/>
            <person name="Rivera-Millot A."/>
            <person name="Nakamura A."/>
            <person name="Vischer N."/>
            <person name="VanNieuwenhze M."/>
            <person name="Brun Y."/>
            <person name="Cava F."/>
            <person name="Bulgheresi S."/>
            <person name="Veyrier F."/>
        </authorList>
    </citation>
    <scope>NUCLEOTIDE SEQUENCE [LARGE SCALE GENOMIC DNA]</scope>
    <source>
        <strain evidence="2 3">SN4</strain>
    </source>
</reference>
<evidence type="ECO:0000313" key="2">
    <source>
        <dbReference type="EMBL" id="UOO89002.1"/>
    </source>
</evidence>
<feature type="transmembrane region" description="Helical" evidence="1">
    <location>
        <begin position="7"/>
        <end position="28"/>
    </location>
</feature>
<protein>
    <submittedName>
        <fullName evidence="2">Uncharacterized protein</fullName>
    </submittedName>
</protein>
<evidence type="ECO:0000256" key="1">
    <source>
        <dbReference type="SAM" id="Phobius"/>
    </source>
</evidence>
<accession>A0ABY4DZP0</accession>
<sequence length="216" mass="25454">MNKNTGCMLITIISMLFGLLMIGLLYFLPEKHVYVQKSNPLHSNDLMNPISKIAPSKYQIESKAFKVVQPMNLGGSNQELLIKVIDSNDYCYFINEYDNYIYPLLFDSKANQFFYRVNYVNFPDLPQIKYLKVGVKEPLYNVLSTPKSINEQRVWLKLRKYRKKKDLNSSVEEICSLAPKVNIIAIEYEIHNKEYKYQVDEKYNSKLIEKLEYVFE</sequence>
<dbReference type="EMBL" id="CP091511">
    <property type="protein sequence ID" value="UOO89002.1"/>
    <property type="molecule type" value="Genomic_DNA"/>
</dbReference>
<keyword evidence="1" id="KW-0472">Membrane</keyword>
<evidence type="ECO:0000313" key="3">
    <source>
        <dbReference type="Proteomes" id="UP000832011"/>
    </source>
</evidence>